<dbReference type="Pfam" id="PF01249">
    <property type="entry name" value="Ribosomal_S21e"/>
    <property type="match status" value="1"/>
</dbReference>
<keyword evidence="3" id="KW-0687">Ribonucleoprotein</keyword>
<reference evidence="4" key="1">
    <citation type="submission" date="2019-03" db="UniProtKB">
        <authorList>
            <consortium name="Ensembl"/>
        </authorList>
    </citation>
    <scope>IDENTIFICATION</scope>
</reference>
<dbReference type="InterPro" id="IPR001931">
    <property type="entry name" value="Ribosomal_eS21"/>
</dbReference>
<evidence type="ECO:0000256" key="3">
    <source>
        <dbReference type="ARBA" id="ARBA00023274"/>
    </source>
</evidence>
<comment type="similarity">
    <text evidence="1">Belongs to the eukaryotic ribosomal protein eS21 family.</text>
</comment>
<dbReference type="GO" id="GO:0005840">
    <property type="term" value="C:ribosome"/>
    <property type="evidence" value="ECO:0007669"/>
    <property type="project" value="UniProtKB-KW"/>
</dbReference>
<evidence type="ECO:0008006" key="5">
    <source>
        <dbReference type="Google" id="ProtNLM"/>
    </source>
</evidence>
<accession>A0A452UIT4</accession>
<dbReference type="GO" id="GO:0006412">
    <property type="term" value="P:translation"/>
    <property type="evidence" value="ECO:0007669"/>
    <property type="project" value="InterPro"/>
</dbReference>
<name>A0A452UIT4_URSMA</name>
<dbReference type="AlphaFoldDB" id="A0A452UIT4"/>
<dbReference type="OMA" id="IGARDHA"/>
<dbReference type="GO" id="GO:0003735">
    <property type="term" value="F:structural constituent of ribosome"/>
    <property type="evidence" value="ECO:0007669"/>
    <property type="project" value="InterPro"/>
</dbReference>
<dbReference type="Gene3D" id="3.30.1230.20">
    <property type="match status" value="1"/>
</dbReference>
<sequence length="70" mass="7658">VQKDTGKFVRLYVLWKYSSSNCIIGTKDHASIQVNVAEADKMTGSLNGQFKTYAICGAICRLGESEDAIL</sequence>
<dbReference type="GO" id="GO:1990904">
    <property type="term" value="C:ribonucleoprotein complex"/>
    <property type="evidence" value="ECO:0007669"/>
    <property type="project" value="UniProtKB-KW"/>
</dbReference>
<organism evidence="4">
    <name type="scientific">Ursus maritimus</name>
    <name type="common">Polar bear</name>
    <name type="synonym">Thalarctos maritimus</name>
    <dbReference type="NCBI Taxonomy" id="29073"/>
    <lineage>
        <taxon>Eukaryota</taxon>
        <taxon>Metazoa</taxon>
        <taxon>Chordata</taxon>
        <taxon>Craniata</taxon>
        <taxon>Vertebrata</taxon>
        <taxon>Euteleostomi</taxon>
        <taxon>Mammalia</taxon>
        <taxon>Eutheria</taxon>
        <taxon>Laurasiatheria</taxon>
        <taxon>Carnivora</taxon>
        <taxon>Caniformia</taxon>
        <taxon>Ursidae</taxon>
        <taxon>Ursus</taxon>
    </lineage>
</organism>
<evidence type="ECO:0000256" key="2">
    <source>
        <dbReference type="ARBA" id="ARBA00022980"/>
    </source>
</evidence>
<dbReference type="PANTHER" id="PTHR10442">
    <property type="entry name" value="40S RIBOSOMAL PROTEIN S21"/>
    <property type="match status" value="1"/>
</dbReference>
<dbReference type="Ensembl" id="ENSUMAT00000024662.1">
    <property type="protein sequence ID" value="ENSUMAP00000020813.1"/>
    <property type="gene ID" value="ENSUMAG00000015238.1"/>
</dbReference>
<dbReference type="GeneTree" id="ENSGT00390000017515"/>
<proteinExistence type="inferred from homology"/>
<keyword evidence="2" id="KW-0689">Ribosomal protein</keyword>
<protein>
    <recommendedName>
        <fullName evidence="5">40S ribosomal protein S21</fullName>
    </recommendedName>
</protein>
<dbReference type="InterPro" id="IPR038579">
    <property type="entry name" value="Ribosomal_eS21_sf"/>
</dbReference>
<evidence type="ECO:0000256" key="1">
    <source>
        <dbReference type="ARBA" id="ARBA00010228"/>
    </source>
</evidence>
<evidence type="ECO:0000313" key="4">
    <source>
        <dbReference type="Ensembl" id="ENSUMAP00000020813"/>
    </source>
</evidence>